<gene>
    <name evidence="2" type="ORF">VNO80_08595</name>
</gene>
<dbReference type="AlphaFoldDB" id="A0AAN9N4M9"/>
<proteinExistence type="predicted"/>
<reference evidence="2 3" key="1">
    <citation type="submission" date="2024-01" db="EMBL/GenBank/DDBJ databases">
        <title>The genomes of 5 underutilized Papilionoideae crops provide insights into root nodulation and disease resistanc.</title>
        <authorList>
            <person name="Jiang F."/>
        </authorList>
    </citation>
    <scope>NUCLEOTIDE SEQUENCE [LARGE SCALE GENOMIC DNA]</scope>
    <source>
        <strain evidence="2">JINMINGXINNONG_FW02</strain>
        <tissue evidence="2">Leaves</tissue>
    </source>
</reference>
<feature type="region of interest" description="Disordered" evidence="1">
    <location>
        <begin position="63"/>
        <end position="86"/>
    </location>
</feature>
<evidence type="ECO:0000256" key="1">
    <source>
        <dbReference type="SAM" id="MobiDB-lite"/>
    </source>
</evidence>
<comment type="caution">
    <text evidence="2">The sequence shown here is derived from an EMBL/GenBank/DDBJ whole genome shotgun (WGS) entry which is preliminary data.</text>
</comment>
<feature type="compositionally biased region" description="Polar residues" evidence="1">
    <location>
        <begin position="63"/>
        <end position="83"/>
    </location>
</feature>
<evidence type="ECO:0000313" key="2">
    <source>
        <dbReference type="EMBL" id="KAK7366600.1"/>
    </source>
</evidence>
<dbReference type="EMBL" id="JAYMYR010000004">
    <property type="protein sequence ID" value="KAK7366600.1"/>
    <property type="molecule type" value="Genomic_DNA"/>
</dbReference>
<evidence type="ECO:0000313" key="3">
    <source>
        <dbReference type="Proteomes" id="UP001374584"/>
    </source>
</evidence>
<accession>A0AAN9N4M9</accession>
<dbReference type="Proteomes" id="UP001374584">
    <property type="component" value="Unassembled WGS sequence"/>
</dbReference>
<keyword evidence="3" id="KW-1185">Reference proteome</keyword>
<organism evidence="2 3">
    <name type="scientific">Phaseolus coccineus</name>
    <name type="common">Scarlet runner bean</name>
    <name type="synonym">Phaseolus multiflorus</name>
    <dbReference type="NCBI Taxonomy" id="3886"/>
    <lineage>
        <taxon>Eukaryota</taxon>
        <taxon>Viridiplantae</taxon>
        <taxon>Streptophyta</taxon>
        <taxon>Embryophyta</taxon>
        <taxon>Tracheophyta</taxon>
        <taxon>Spermatophyta</taxon>
        <taxon>Magnoliopsida</taxon>
        <taxon>eudicotyledons</taxon>
        <taxon>Gunneridae</taxon>
        <taxon>Pentapetalae</taxon>
        <taxon>rosids</taxon>
        <taxon>fabids</taxon>
        <taxon>Fabales</taxon>
        <taxon>Fabaceae</taxon>
        <taxon>Papilionoideae</taxon>
        <taxon>50 kb inversion clade</taxon>
        <taxon>NPAAA clade</taxon>
        <taxon>indigoferoid/millettioid clade</taxon>
        <taxon>Phaseoleae</taxon>
        <taxon>Phaseolus</taxon>
    </lineage>
</organism>
<name>A0AAN9N4M9_PHACN</name>
<protein>
    <submittedName>
        <fullName evidence="2">Uncharacterized protein</fullName>
    </submittedName>
</protein>
<sequence length="110" mass="12448">MLPIYQSQYSIKPLPNKSTQFLFLRIQNPIFGSHGRTYISACRSGWWQVGDCHDSLTLVDSNDENISGNNDQVESSYNNNGDSKSNKIKERGCEMWSNSNYSMALFTVAV</sequence>